<gene>
    <name evidence="1" type="ORF">Taro_039508</name>
</gene>
<keyword evidence="2" id="KW-1185">Reference proteome</keyword>
<evidence type="ECO:0000313" key="2">
    <source>
        <dbReference type="Proteomes" id="UP000652761"/>
    </source>
</evidence>
<protein>
    <submittedName>
        <fullName evidence="1">Uncharacterized protein</fullName>
    </submittedName>
</protein>
<reference evidence="1" key="1">
    <citation type="submission" date="2017-07" db="EMBL/GenBank/DDBJ databases">
        <title>Taro Niue Genome Assembly and Annotation.</title>
        <authorList>
            <person name="Atibalentja N."/>
            <person name="Keating K."/>
            <person name="Fields C.J."/>
        </authorList>
    </citation>
    <scope>NUCLEOTIDE SEQUENCE</scope>
    <source>
        <strain evidence="1">Niue_2</strain>
        <tissue evidence="1">Leaf</tissue>
    </source>
</reference>
<dbReference type="AlphaFoldDB" id="A0A843W9I4"/>
<comment type="caution">
    <text evidence="1">The sequence shown here is derived from an EMBL/GenBank/DDBJ whole genome shotgun (WGS) entry which is preliminary data.</text>
</comment>
<dbReference type="EMBL" id="NMUH01003687">
    <property type="protein sequence ID" value="MQM06682.1"/>
    <property type="molecule type" value="Genomic_DNA"/>
</dbReference>
<organism evidence="1 2">
    <name type="scientific">Colocasia esculenta</name>
    <name type="common">Wild taro</name>
    <name type="synonym">Arum esculentum</name>
    <dbReference type="NCBI Taxonomy" id="4460"/>
    <lineage>
        <taxon>Eukaryota</taxon>
        <taxon>Viridiplantae</taxon>
        <taxon>Streptophyta</taxon>
        <taxon>Embryophyta</taxon>
        <taxon>Tracheophyta</taxon>
        <taxon>Spermatophyta</taxon>
        <taxon>Magnoliopsida</taxon>
        <taxon>Liliopsida</taxon>
        <taxon>Araceae</taxon>
        <taxon>Aroideae</taxon>
        <taxon>Colocasieae</taxon>
        <taxon>Colocasia</taxon>
    </lineage>
</organism>
<accession>A0A843W9I4</accession>
<proteinExistence type="predicted"/>
<evidence type="ECO:0000313" key="1">
    <source>
        <dbReference type="EMBL" id="MQM06682.1"/>
    </source>
</evidence>
<sequence>MRTHISVPLKRRRQGHCRVPEGAFASVAFRRKEGDTASVALPGETGVPVLEEDIVRSDSKCEV</sequence>
<dbReference type="Proteomes" id="UP000652761">
    <property type="component" value="Unassembled WGS sequence"/>
</dbReference>
<name>A0A843W9I4_COLES</name>